<dbReference type="InterPro" id="IPR007848">
    <property type="entry name" value="Small_mtfrase_dom"/>
</dbReference>
<dbReference type="PANTHER" id="PTHR45875">
    <property type="entry name" value="METHYLTRANSFERASE N6AMT1"/>
    <property type="match status" value="1"/>
</dbReference>
<feature type="domain" description="Methyltransferase small" evidence="4">
    <location>
        <begin position="55"/>
        <end position="186"/>
    </location>
</feature>
<keyword evidence="3" id="KW-0949">S-adenosyl-L-methionine</keyword>
<dbReference type="Gene3D" id="3.40.50.150">
    <property type="entry name" value="Vaccinia Virus protein VP39"/>
    <property type="match status" value="1"/>
</dbReference>
<evidence type="ECO:0000256" key="3">
    <source>
        <dbReference type="ARBA" id="ARBA00022691"/>
    </source>
</evidence>
<evidence type="ECO:0000313" key="5">
    <source>
        <dbReference type="EMBL" id="EXU96763.1"/>
    </source>
</evidence>
<organism evidence="5 6">
    <name type="scientific">Metarhizium robertsii</name>
    <dbReference type="NCBI Taxonomy" id="568076"/>
    <lineage>
        <taxon>Eukaryota</taxon>
        <taxon>Fungi</taxon>
        <taxon>Dikarya</taxon>
        <taxon>Ascomycota</taxon>
        <taxon>Pezizomycotina</taxon>
        <taxon>Sordariomycetes</taxon>
        <taxon>Hypocreomycetidae</taxon>
        <taxon>Hypocreales</taxon>
        <taxon>Clavicipitaceae</taxon>
        <taxon>Metarhizium</taxon>
    </lineage>
</organism>
<keyword evidence="1 5" id="KW-0489">Methyltransferase</keyword>
<evidence type="ECO:0000256" key="1">
    <source>
        <dbReference type="ARBA" id="ARBA00022603"/>
    </source>
</evidence>
<proteinExistence type="predicted"/>
<dbReference type="eggNOG" id="ENOG502S73B">
    <property type="taxonomic scope" value="Eukaryota"/>
</dbReference>
<dbReference type="OrthoDB" id="194386at2759"/>
<dbReference type="PANTHER" id="PTHR45875:SF1">
    <property type="entry name" value="METHYLTRANSFERASE N6AMT1"/>
    <property type="match status" value="1"/>
</dbReference>
<dbReference type="InterPro" id="IPR052190">
    <property type="entry name" value="Euk-Arch_PrmC-MTase"/>
</dbReference>
<dbReference type="CDD" id="cd02440">
    <property type="entry name" value="AdoMet_MTases"/>
    <property type="match status" value="1"/>
</dbReference>
<sequence length="222" mass="24540">MASSRQDWEKRISDLINEAKKHREAYPAQVGNFELQIHPSVYSPKYFPETLWYGQNLPSIVKGGSFLEMGVGSGLVSLHLAASGSKVIGADINPFAVETAKGNFSRNRQAGTFVVSDIFDQIDGKFDYIFWNHPWQIDSSVPDELKTEKTFDLGYHLLQRFVAESANYLTEDGKVLLGTSSFADLKAIQSIVSKGGDSLEIVRTGLGHLGGGVTEEYYIVQI</sequence>
<dbReference type="GO" id="GO:0032259">
    <property type="term" value="P:methylation"/>
    <property type="evidence" value="ECO:0007669"/>
    <property type="project" value="UniProtKB-KW"/>
</dbReference>
<dbReference type="Proteomes" id="UP000030151">
    <property type="component" value="Unassembled WGS sequence"/>
</dbReference>
<gene>
    <name evidence="5" type="ORF">X797_010160</name>
</gene>
<evidence type="ECO:0000313" key="6">
    <source>
        <dbReference type="Proteomes" id="UP000030151"/>
    </source>
</evidence>
<keyword evidence="2 5" id="KW-0808">Transferase</keyword>
<evidence type="ECO:0000256" key="2">
    <source>
        <dbReference type="ARBA" id="ARBA00022679"/>
    </source>
</evidence>
<comment type="caution">
    <text evidence="5">The sequence shown here is derived from an EMBL/GenBank/DDBJ whole genome shotgun (WGS) entry which is preliminary data.</text>
</comment>
<dbReference type="AlphaFoldDB" id="A0A0A1UNF0"/>
<dbReference type="GO" id="GO:0008757">
    <property type="term" value="F:S-adenosylmethionine-dependent methyltransferase activity"/>
    <property type="evidence" value="ECO:0007669"/>
    <property type="project" value="TreeGrafter"/>
</dbReference>
<evidence type="ECO:0000259" key="4">
    <source>
        <dbReference type="Pfam" id="PF05175"/>
    </source>
</evidence>
<reference evidence="5 6" key="1">
    <citation type="submission" date="2014-02" db="EMBL/GenBank/DDBJ databases">
        <title>The genome sequence of the entomopathogenic fungus Metarhizium robertsii ARSEF 2575.</title>
        <authorList>
            <person name="Giuliano Garisto Donzelli B."/>
            <person name="Roe B.A."/>
            <person name="Macmil S.L."/>
            <person name="Krasnoff S.B."/>
            <person name="Gibson D.M."/>
        </authorList>
    </citation>
    <scope>NUCLEOTIDE SEQUENCE [LARGE SCALE GENOMIC DNA]</scope>
    <source>
        <strain evidence="5 6">ARSEF 2575</strain>
    </source>
</reference>
<accession>A0A0A1UNF0</accession>
<name>A0A0A1UNF0_9HYPO</name>
<dbReference type="HOGENOM" id="CLU_1199623_0_0_1"/>
<dbReference type="Pfam" id="PF05175">
    <property type="entry name" value="MTS"/>
    <property type="match status" value="1"/>
</dbReference>
<dbReference type="SUPFAM" id="SSF53335">
    <property type="entry name" value="S-adenosyl-L-methionine-dependent methyltransferases"/>
    <property type="match status" value="1"/>
</dbReference>
<dbReference type="EMBL" id="JELW01000045">
    <property type="protein sequence ID" value="EXU96763.1"/>
    <property type="molecule type" value="Genomic_DNA"/>
</dbReference>
<protein>
    <submittedName>
        <fullName evidence="5">Methyltransferase small domain protein</fullName>
    </submittedName>
</protein>
<dbReference type="InterPro" id="IPR029063">
    <property type="entry name" value="SAM-dependent_MTases_sf"/>
</dbReference>
<dbReference type="GO" id="GO:0008276">
    <property type="term" value="F:protein methyltransferase activity"/>
    <property type="evidence" value="ECO:0007669"/>
    <property type="project" value="TreeGrafter"/>
</dbReference>
<dbReference type="GO" id="GO:0035657">
    <property type="term" value="C:eRF1 methyltransferase complex"/>
    <property type="evidence" value="ECO:0007669"/>
    <property type="project" value="TreeGrafter"/>
</dbReference>